<reference evidence="4 5" key="1">
    <citation type="journal article" date="2016" name="Gut Pathog.">
        <title>Whole genome sequencing of "Faecalibaculum rodentium" ALO17, isolated from C57BL/6J laboratory mouse feces.</title>
        <authorList>
            <person name="Lim S."/>
            <person name="Chang D.H."/>
            <person name="Ahn S."/>
            <person name="Kim B.C."/>
        </authorList>
    </citation>
    <scope>NUCLEOTIDE SEQUENCE [LARGE SCALE GENOMIC DNA]</scope>
    <source>
        <strain evidence="4 5">Alo17</strain>
    </source>
</reference>
<accession>A0A140DXN3</accession>
<dbReference type="KEGG" id="fro:AALO17_22760"/>
<dbReference type="InterPro" id="IPR001498">
    <property type="entry name" value="Impact_N"/>
</dbReference>
<dbReference type="InterPro" id="IPR035647">
    <property type="entry name" value="EFG_III/V"/>
</dbReference>
<dbReference type="PANTHER" id="PTHR16301">
    <property type="entry name" value="IMPACT-RELATED"/>
    <property type="match status" value="1"/>
</dbReference>
<evidence type="ECO:0008006" key="6">
    <source>
        <dbReference type="Google" id="ProtNLM"/>
    </source>
</evidence>
<dbReference type="InterPro" id="IPR015269">
    <property type="entry name" value="UPF0029_Impact_C"/>
</dbReference>
<dbReference type="EMBL" id="CP011391">
    <property type="protein sequence ID" value="AMK55410.1"/>
    <property type="molecule type" value="Genomic_DNA"/>
</dbReference>
<evidence type="ECO:0000256" key="1">
    <source>
        <dbReference type="ARBA" id="ARBA00007665"/>
    </source>
</evidence>
<name>A0A140DXN3_9FIRM</name>
<dbReference type="NCBIfam" id="TIGR00257">
    <property type="entry name" value="IMPACT_YIGZ"/>
    <property type="match status" value="1"/>
</dbReference>
<dbReference type="STRING" id="1702221.AALO17_22760"/>
<dbReference type="AlphaFoldDB" id="A0A140DXN3"/>
<feature type="domain" description="Impact N-terminal" evidence="2">
    <location>
        <begin position="21"/>
        <end position="123"/>
    </location>
</feature>
<dbReference type="Gene3D" id="3.30.230.30">
    <property type="entry name" value="Impact, N-terminal domain"/>
    <property type="match status" value="1"/>
</dbReference>
<evidence type="ECO:0000313" key="4">
    <source>
        <dbReference type="EMBL" id="AMK55410.1"/>
    </source>
</evidence>
<dbReference type="InterPro" id="IPR015796">
    <property type="entry name" value="Impact_YigZ-like"/>
</dbReference>
<dbReference type="Proteomes" id="UP000069771">
    <property type="component" value="Chromosome"/>
</dbReference>
<evidence type="ECO:0000259" key="2">
    <source>
        <dbReference type="Pfam" id="PF01205"/>
    </source>
</evidence>
<gene>
    <name evidence="4" type="ORF">AALO17_22760</name>
</gene>
<feature type="domain" description="UPF0029" evidence="3">
    <location>
        <begin position="139"/>
        <end position="188"/>
    </location>
</feature>
<dbReference type="InterPro" id="IPR036956">
    <property type="entry name" value="Impact_N_sf"/>
</dbReference>
<dbReference type="GO" id="GO:0005737">
    <property type="term" value="C:cytoplasm"/>
    <property type="evidence" value="ECO:0007669"/>
    <property type="project" value="TreeGrafter"/>
</dbReference>
<dbReference type="SUPFAM" id="SSF54211">
    <property type="entry name" value="Ribosomal protein S5 domain 2-like"/>
    <property type="match status" value="1"/>
</dbReference>
<dbReference type="GO" id="GO:0006446">
    <property type="term" value="P:regulation of translational initiation"/>
    <property type="evidence" value="ECO:0007669"/>
    <property type="project" value="TreeGrafter"/>
</dbReference>
<dbReference type="InterPro" id="IPR020568">
    <property type="entry name" value="Ribosomal_Su5_D2-typ_SF"/>
</dbReference>
<evidence type="ECO:0000313" key="5">
    <source>
        <dbReference type="Proteomes" id="UP000069771"/>
    </source>
</evidence>
<dbReference type="InterPro" id="IPR023582">
    <property type="entry name" value="Impact"/>
</dbReference>
<dbReference type="Pfam" id="PF01205">
    <property type="entry name" value="Impact_N"/>
    <property type="match status" value="1"/>
</dbReference>
<keyword evidence="5" id="KW-1185">Reference proteome</keyword>
<organism evidence="4 5">
    <name type="scientific">Faecalibaculum rodentium</name>
    <dbReference type="NCBI Taxonomy" id="1702221"/>
    <lineage>
        <taxon>Bacteria</taxon>
        <taxon>Bacillati</taxon>
        <taxon>Bacillota</taxon>
        <taxon>Erysipelotrichia</taxon>
        <taxon>Erysipelotrichales</taxon>
        <taxon>Erysipelotrichaceae</taxon>
        <taxon>Faecalibaculum</taxon>
    </lineage>
</organism>
<dbReference type="PANTHER" id="PTHR16301:SF20">
    <property type="entry name" value="IMPACT FAMILY MEMBER YIGZ"/>
    <property type="match status" value="1"/>
</dbReference>
<dbReference type="PATRIC" id="fig|1702221.3.peg.2215"/>
<evidence type="ECO:0000259" key="3">
    <source>
        <dbReference type="Pfam" id="PF09186"/>
    </source>
</evidence>
<sequence length="202" mass="22610">MLWYHFSMRLLSDTMGEIEVKKSRFLCYLHRTENEDDARNFIRSIRKEHPQARHVCTAMVIDGLKRSSDDGEPSGTAGRPILSVLEGADLDHICAAVVRYFGGTLLGTGGLVRAYSDAVKTALETAVLGEARTMRRYSLTVPYALSGRIENWISQRGELLDTLYEETVTYEFLVPDPIEPEIAELTSGTCTPMFLGEEVTEI</sequence>
<protein>
    <recommendedName>
        <fullName evidence="6">YigZ family protein</fullName>
    </recommendedName>
</protein>
<dbReference type="Pfam" id="PF09186">
    <property type="entry name" value="DUF1949"/>
    <property type="match status" value="1"/>
</dbReference>
<proteinExistence type="inferred from homology"/>
<dbReference type="SUPFAM" id="SSF54980">
    <property type="entry name" value="EF-G C-terminal domain-like"/>
    <property type="match status" value="1"/>
</dbReference>
<comment type="similarity">
    <text evidence="1">Belongs to the IMPACT family.</text>
</comment>